<sequence>MVERVIRTLKEQRAHRHRFETIQHASRVIGGGIRFYHHRRRPHQALGMKPPVNACA</sequence>
<protein>
    <submittedName>
        <fullName evidence="2">Integrase core domain protein</fullName>
    </submittedName>
</protein>
<evidence type="ECO:0000259" key="1">
    <source>
        <dbReference type="Pfam" id="PF13683"/>
    </source>
</evidence>
<evidence type="ECO:0000313" key="2">
    <source>
        <dbReference type="EMBL" id="EXX93160.1"/>
    </source>
</evidence>
<reference evidence="2 3" key="1">
    <citation type="submission" date="2014-02" db="EMBL/GenBank/DDBJ databases">
        <title>Whole Genome Sequencing Of Bordetella Holmesii, An Emerging Opportunistic Infection Of Humans.</title>
        <authorList>
            <person name="Tettelin H."/>
            <person name="Hooven T.A."/>
            <person name="Hine E."/>
            <person name="Su Q."/>
            <person name="Huard R.C."/>
            <person name="Della-Latta P."/>
            <person name="Daugherty S.C."/>
            <person name="Agrawal S."/>
            <person name="Sengamalay N."/>
            <person name="Tallon L.J."/>
            <person name="Sadzewicz L."/>
            <person name="Whittier S."/>
            <person name="Fraser C.M."/>
            <person name="Ratner A.J."/>
        </authorList>
    </citation>
    <scope>NUCLEOTIDE SEQUENCE [LARGE SCALE GENOMIC DNA]</scope>
    <source>
        <strain evidence="2 3">1058</strain>
    </source>
</reference>
<dbReference type="InterPro" id="IPR001584">
    <property type="entry name" value="Integrase_cat-core"/>
</dbReference>
<evidence type="ECO:0000313" key="3">
    <source>
        <dbReference type="Proteomes" id="UP000023104"/>
    </source>
</evidence>
<dbReference type="InterPro" id="IPR012337">
    <property type="entry name" value="RNaseH-like_sf"/>
</dbReference>
<dbReference type="Proteomes" id="UP000023104">
    <property type="component" value="Unassembled WGS sequence"/>
</dbReference>
<dbReference type="SUPFAM" id="SSF53098">
    <property type="entry name" value="Ribonuclease H-like"/>
    <property type="match status" value="1"/>
</dbReference>
<comment type="caution">
    <text evidence="2">The sequence shown here is derived from an EMBL/GenBank/DDBJ whole genome shotgun (WGS) entry which is preliminary data.</text>
</comment>
<proteinExistence type="predicted"/>
<keyword evidence="3" id="KW-1185">Reference proteome</keyword>
<accession>A0ABP3BH09</accession>
<gene>
    <name evidence="2" type="ORF">D559_0547</name>
</gene>
<name>A0ABP3BH09_9BORD</name>
<organism evidence="2 3">
    <name type="scientific">Bordetella holmesii 1058</name>
    <dbReference type="NCBI Taxonomy" id="1247648"/>
    <lineage>
        <taxon>Bacteria</taxon>
        <taxon>Pseudomonadati</taxon>
        <taxon>Pseudomonadota</taxon>
        <taxon>Betaproteobacteria</taxon>
        <taxon>Burkholderiales</taxon>
        <taxon>Alcaligenaceae</taxon>
        <taxon>Bordetella</taxon>
    </lineage>
</organism>
<feature type="domain" description="Integrase catalytic" evidence="1">
    <location>
        <begin position="2"/>
        <end position="51"/>
    </location>
</feature>
<dbReference type="EMBL" id="JDTF01000004">
    <property type="protein sequence ID" value="EXX93160.1"/>
    <property type="molecule type" value="Genomic_DNA"/>
</dbReference>
<dbReference type="RefSeq" id="WP_005012411.1">
    <property type="nucleotide sequence ID" value="NZ_JDTF01000004.1"/>
</dbReference>
<dbReference type="Pfam" id="PF13683">
    <property type="entry name" value="rve_3"/>
    <property type="match status" value="1"/>
</dbReference>